<sequence>MRTAAFRGQITRRDGESAASGQEGAAEAPVADWKWRGVAEDCGWPEASGRSAGRGRCRDGFGDLARLRPKTQHEAEDLELLHRCIHPGRLACRAAGGGPGLPGGVRWTLRGAARRKKARADEQPAIQHGPAGVRLRGHDAAAAVRLRLRIAMADGSLRLGASSFNSERD</sequence>
<feature type="region of interest" description="Disordered" evidence="1">
    <location>
        <begin position="1"/>
        <end position="30"/>
    </location>
</feature>
<dbReference type="Proteomes" id="UP000095280">
    <property type="component" value="Unplaced"/>
</dbReference>
<protein>
    <submittedName>
        <fullName evidence="3">Uncharacterized protein</fullName>
    </submittedName>
</protein>
<dbReference type="AlphaFoldDB" id="A0A1I8J3N2"/>
<feature type="compositionally biased region" description="Low complexity" evidence="1">
    <location>
        <begin position="17"/>
        <end position="28"/>
    </location>
</feature>
<proteinExistence type="predicted"/>
<dbReference type="WBParaSite" id="maker-uti_cns_0045856-snap-gene-1.9-mRNA-1">
    <property type="protein sequence ID" value="maker-uti_cns_0045856-snap-gene-1.9-mRNA-1"/>
    <property type="gene ID" value="maker-uti_cns_0045856-snap-gene-1.9"/>
</dbReference>
<evidence type="ECO:0000256" key="1">
    <source>
        <dbReference type="SAM" id="MobiDB-lite"/>
    </source>
</evidence>
<keyword evidence="2" id="KW-1185">Reference proteome</keyword>
<reference evidence="3" key="1">
    <citation type="submission" date="2016-11" db="UniProtKB">
        <authorList>
            <consortium name="WormBaseParasite"/>
        </authorList>
    </citation>
    <scope>IDENTIFICATION</scope>
</reference>
<organism evidence="2 3">
    <name type="scientific">Macrostomum lignano</name>
    <dbReference type="NCBI Taxonomy" id="282301"/>
    <lineage>
        <taxon>Eukaryota</taxon>
        <taxon>Metazoa</taxon>
        <taxon>Spiralia</taxon>
        <taxon>Lophotrochozoa</taxon>
        <taxon>Platyhelminthes</taxon>
        <taxon>Rhabditophora</taxon>
        <taxon>Macrostomorpha</taxon>
        <taxon>Macrostomida</taxon>
        <taxon>Macrostomidae</taxon>
        <taxon>Macrostomum</taxon>
    </lineage>
</organism>
<accession>A0A1I8J3N2</accession>
<evidence type="ECO:0000313" key="2">
    <source>
        <dbReference type="Proteomes" id="UP000095280"/>
    </source>
</evidence>
<name>A0A1I8J3N2_9PLAT</name>
<evidence type="ECO:0000313" key="3">
    <source>
        <dbReference type="WBParaSite" id="maker-uti_cns_0045856-snap-gene-1.9-mRNA-1"/>
    </source>
</evidence>